<keyword evidence="4" id="KW-1015">Disulfide bond</keyword>
<keyword evidence="5 7" id="KW-0676">Redox-active center</keyword>
<reference evidence="10 11" key="1">
    <citation type="submission" date="2019-10" db="EMBL/GenBank/DDBJ databases">
        <title>Rubrobacter sp nov SCSIO 52915 isolated from a deep-sea sediment in the South China Sea.</title>
        <authorList>
            <person name="Chen R.W."/>
        </authorList>
    </citation>
    <scope>NUCLEOTIDE SEQUENCE [LARGE SCALE GENOMIC DNA]</scope>
    <source>
        <strain evidence="10 11">SCSIO 52915</strain>
    </source>
</reference>
<evidence type="ECO:0000256" key="7">
    <source>
        <dbReference type="RuleBase" id="RU003880"/>
    </source>
</evidence>
<name>A0A6G8PU99_9ACTN</name>
<comment type="subunit">
    <text evidence="7">Homodimer.</text>
</comment>
<dbReference type="GO" id="GO:0019430">
    <property type="term" value="P:removal of superoxide radicals"/>
    <property type="evidence" value="ECO:0007669"/>
    <property type="project" value="UniProtKB-UniRule"/>
</dbReference>
<dbReference type="EMBL" id="CP045121">
    <property type="protein sequence ID" value="QIN77275.1"/>
    <property type="molecule type" value="Genomic_DNA"/>
</dbReference>
<keyword evidence="2 7" id="KW-0274">FAD</keyword>
<dbReference type="PRINTS" id="PR00469">
    <property type="entry name" value="PNDRDTASEII"/>
</dbReference>
<evidence type="ECO:0000256" key="2">
    <source>
        <dbReference type="ARBA" id="ARBA00022827"/>
    </source>
</evidence>
<keyword evidence="11" id="KW-1185">Reference proteome</keyword>
<dbReference type="KEGG" id="rmar:GBA65_00710"/>
<dbReference type="PROSITE" id="PS00573">
    <property type="entry name" value="PYRIDINE_REDOX_2"/>
    <property type="match status" value="1"/>
</dbReference>
<evidence type="ECO:0000256" key="3">
    <source>
        <dbReference type="ARBA" id="ARBA00023002"/>
    </source>
</evidence>
<dbReference type="Gene3D" id="3.50.50.60">
    <property type="entry name" value="FAD/NAD(P)-binding domain"/>
    <property type="match status" value="2"/>
</dbReference>
<dbReference type="Proteomes" id="UP000502706">
    <property type="component" value="Chromosome"/>
</dbReference>
<evidence type="ECO:0000313" key="10">
    <source>
        <dbReference type="EMBL" id="QIN77275.1"/>
    </source>
</evidence>
<keyword evidence="1 7" id="KW-0285">Flavoprotein</keyword>
<evidence type="ECO:0000256" key="4">
    <source>
        <dbReference type="ARBA" id="ARBA00023157"/>
    </source>
</evidence>
<gene>
    <name evidence="10" type="primary">trxB</name>
    <name evidence="10" type="ORF">GBA65_00710</name>
</gene>
<dbReference type="NCBIfam" id="TIGR01292">
    <property type="entry name" value="TRX_reduct"/>
    <property type="match status" value="1"/>
</dbReference>
<dbReference type="AlphaFoldDB" id="A0A6G8PU99"/>
<sequence>MAQKTYDVVIIGSGPAGYTSALYASRANLETAVFQGFESGGQLMLTSDVENFPGYKDGVEGPEMMDELEAQAARFGAEMLPDNVERVDFSERPFKLWAEGEDEPTLAKAVVIATGAKAKWLGLEKEQHLMGKGVSGCATCDGFFFREKKVAVVGGGDTAMEEALFLTKFASEVFLIHRRDEFRASKIMVERARNNPKMTFVLDSEVEDILGENSVEGVRVKNVKTGEETEIAVEGFFTAIGHEPATAIFKGQVEMDGAGYILQKEHTMTSVPGVFAAGDVSDTRYRQAVTAAGDGCRSAIDAERWLEEQGEAENAIDPGSWTAEKDEKAGVWAG</sequence>
<keyword evidence="8" id="KW-0521">NADP</keyword>
<organism evidence="10 11">
    <name type="scientific">Rubrobacter marinus</name>
    <dbReference type="NCBI Taxonomy" id="2653852"/>
    <lineage>
        <taxon>Bacteria</taxon>
        <taxon>Bacillati</taxon>
        <taxon>Actinomycetota</taxon>
        <taxon>Rubrobacteria</taxon>
        <taxon>Rubrobacterales</taxon>
        <taxon>Rubrobacteraceae</taxon>
        <taxon>Rubrobacter</taxon>
    </lineage>
</organism>
<comment type="catalytic activity">
    <reaction evidence="6 7">
        <text>[thioredoxin]-dithiol + NADP(+) = [thioredoxin]-disulfide + NADPH + H(+)</text>
        <dbReference type="Rhea" id="RHEA:20345"/>
        <dbReference type="Rhea" id="RHEA-COMP:10698"/>
        <dbReference type="Rhea" id="RHEA-COMP:10700"/>
        <dbReference type="ChEBI" id="CHEBI:15378"/>
        <dbReference type="ChEBI" id="CHEBI:29950"/>
        <dbReference type="ChEBI" id="CHEBI:50058"/>
        <dbReference type="ChEBI" id="CHEBI:57783"/>
        <dbReference type="ChEBI" id="CHEBI:58349"/>
        <dbReference type="EC" id="1.8.1.9"/>
    </reaction>
</comment>
<dbReference type="InterPro" id="IPR005982">
    <property type="entry name" value="Thioredox_Rdtase"/>
</dbReference>
<dbReference type="EC" id="1.8.1.9" evidence="7"/>
<evidence type="ECO:0000259" key="9">
    <source>
        <dbReference type="Pfam" id="PF07992"/>
    </source>
</evidence>
<dbReference type="GO" id="GO:0004791">
    <property type="term" value="F:thioredoxin-disulfide reductase (NADPH) activity"/>
    <property type="evidence" value="ECO:0007669"/>
    <property type="project" value="UniProtKB-UniRule"/>
</dbReference>
<dbReference type="PANTHER" id="PTHR48105">
    <property type="entry name" value="THIOREDOXIN REDUCTASE 1-RELATED-RELATED"/>
    <property type="match status" value="1"/>
</dbReference>
<dbReference type="PRINTS" id="PR00368">
    <property type="entry name" value="FADPNR"/>
</dbReference>
<protein>
    <recommendedName>
        <fullName evidence="7">Thioredoxin reductase</fullName>
        <ecNumber evidence="7">1.8.1.9</ecNumber>
    </recommendedName>
</protein>
<comment type="cofactor">
    <cofactor evidence="8">
        <name>FAD</name>
        <dbReference type="ChEBI" id="CHEBI:57692"/>
    </cofactor>
    <text evidence="8">Binds 1 FAD per subunit.</text>
</comment>
<dbReference type="Pfam" id="PF07992">
    <property type="entry name" value="Pyr_redox_2"/>
    <property type="match status" value="1"/>
</dbReference>
<keyword evidence="3 7" id="KW-0560">Oxidoreductase</keyword>
<dbReference type="InterPro" id="IPR023753">
    <property type="entry name" value="FAD/NAD-binding_dom"/>
</dbReference>
<proteinExistence type="inferred from homology"/>
<feature type="domain" description="FAD/NAD(P)-binding" evidence="9">
    <location>
        <begin position="6"/>
        <end position="295"/>
    </location>
</feature>
<dbReference type="InterPro" id="IPR036188">
    <property type="entry name" value="FAD/NAD-bd_sf"/>
</dbReference>
<accession>A0A6G8PU99</accession>
<evidence type="ECO:0000256" key="1">
    <source>
        <dbReference type="ARBA" id="ARBA00022630"/>
    </source>
</evidence>
<evidence type="ECO:0000256" key="8">
    <source>
        <dbReference type="RuleBase" id="RU003881"/>
    </source>
</evidence>
<evidence type="ECO:0000256" key="5">
    <source>
        <dbReference type="ARBA" id="ARBA00023284"/>
    </source>
</evidence>
<dbReference type="InterPro" id="IPR050097">
    <property type="entry name" value="Ferredoxin-NADP_redctase_2"/>
</dbReference>
<evidence type="ECO:0000256" key="6">
    <source>
        <dbReference type="ARBA" id="ARBA00048132"/>
    </source>
</evidence>
<comment type="similarity">
    <text evidence="7">Belongs to the class-II pyridine nucleotide-disulfide oxidoreductase family.</text>
</comment>
<dbReference type="RefSeq" id="WP_166394943.1">
    <property type="nucleotide sequence ID" value="NZ_CP045121.1"/>
</dbReference>
<evidence type="ECO:0000313" key="11">
    <source>
        <dbReference type="Proteomes" id="UP000502706"/>
    </source>
</evidence>
<dbReference type="SUPFAM" id="SSF51905">
    <property type="entry name" value="FAD/NAD(P)-binding domain"/>
    <property type="match status" value="1"/>
</dbReference>
<dbReference type="GO" id="GO:0005737">
    <property type="term" value="C:cytoplasm"/>
    <property type="evidence" value="ECO:0007669"/>
    <property type="project" value="InterPro"/>
</dbReference>
<dbReference type="InterPro" id="IPR008255">
    <property type="entry name" value="Pyr_nucl-diS_OxRdtase_2_AS"/>
</dbReference>